<dbReference type="AlphaFoldDB" id="A0A7W6H3R9"/>
<dbReference type="InterPro" id="IPR011047">
    <property type="entry name" value="Quinoprotein_ADH-like_sf"/>
</dbReference>
<feature type="compositionally biased region" description="Low complexity" evidence="4">
    <location>
        <begin position="320"/>
        <end position="343"/>
    </location>
</feature>
<feature type="region of interest" description="Disordered" evidence="4">
    <location>
        <begin position="282"/>
        <end position="343"/>
    </location>
</feature>
<feature type="transmembrane region" description="Helical" evidence="5">
    <location>
        <begin position="7"/>
        <end position="32"/>
    </location>
</feature>
<sequence length="861" mass="90929">MTRRQRLPTLIMAALLAVIAAALLIGGLWLALVGGSRYYVVAGVLFLVTAILLYRRKPEALAVYAALVIGTLIWALYEVGFDWWPLAARGDVVFVLGGLLLLPWVTRPLGRRSVADALDGREVSPTPLRGSGALLAGSLVVALAVAVTSWFVDLHRVEGAMPGTRQAPGTGEGVPPGEWHAYGRTELGQRYSPLAEITPANLSQLEVAWQFETGDESQPGDPVETTFEVTPLKIGDRLFLCTPHQSVIALDATTGAEVWRYDPKIQGELALQHLTCRGLSYQPPGDTTQTAVPAAATEAPGVSTEPQATASELSAAGALTAPQASGAPAAPGTPPASDAADPNLPVAAASAATATCDAKLFMPTADGRLIALDPATGSVCANFGGGDGQIDLWDRMPNVNPGSYYSTSPAVIAGNLAIVGGTVLDNVSTKEASGVIRAFDITTGALVWNWDSGNPDQTAPLPAGQTYTPNSPNSWSIMSADTALGMVYVPLGNQPPDQWGANRSAEVERFSSSVVALDIATGQVRWVFQTVHHDLWDYDVPAQPSLVDLTVGGQRVPALVQPTKQGEIFVLDRRTGDPILPVTERPAPGGAVSPDRTAPTQPKSALSFEPPRLRERDMWGATMFDQLACRIAYHGYRYEGRFTPPSLEGSLIYPGNFGVFNWGSVAVDPARGVMFGTPTYLAFVSTLKPRSNDSELVVNAQPPQGALPALNENFGAPYAVDLKPFVSPLGLPCQSPPWGYVAGVDLTTGEVAWQHKNGTVRDSSPVPLPFRMGVPNLGGPMMTAGGVAFLSGTLDYYIRGYDVTTGEELWKARLPAGGQATPMSYEGADGRQYVLAIAGGHGSLGTKRGDSVIAYALPKEH</sequence>
<dbReference type="EMBL" id="JACIEK010000001">
    <property type="protein sequence ID" value="MBB3997367.1"/>
    <property type="molecule type" value="Genomic_DNA"/>
</dbReference>
<dbReference type="PANTHER" id="PTHR32303:SF4">
    <property type="entry name" value="QUINOPROTEIN GLUCOSE DEHYDROGENASE"/>
    <property type="match status" value="1"/>
</dbReference>
<dbReference type="GO" id="GO:0008876">
    <property type="term" value="F:quinoprotein glucose dehydrogenase activity"/>
    <property type="evidence" value="ECO:0007669"/>
    <property type="project" value="UniProtKB-EC"/>
</dbReference>
<evidence type="ECO:0000256" key="1">
    <source>
        <dbReference type="ARBA" id="ARBA00001931"/>
    </source>
</evidence>
<evidence type="ECO:0000256" key="2">
    <source>
        <dbReference type="ARBA" id="ARBA00008156"/>
    </source>
</evidence>
<dbReference type="EC" id="1.1.5.2" evidence="7"/>
<feature type="domain" description="Pyrrolo-quinoline quinone repeat" evidence="6">
    <location>
        <begin position="349"/>
        <end position="834"/>
    </location>
</feature>
<keyword evidence="5" id="KW-1133">Transmembrane helix</keyword>
<dbReference type="InterPro" id="IPR018391">
    <property type="entry name" value="PQQ_b-propeller_rpt"/>
</dbReference>
<comment type="similarity">
    <text evidence="2">Belongs to the bacterial PQQ dehydrogenase family.</text>
</comment>
<evidence type="ECO:0000313" key="8">
    <source>
        <dbReference type="Proteomes" id="UP000542776"/>
    </source>
</evidence>
<dbReference type="PANTHER" id="PTHR32303">
    <property type="entry name" value="QUINOPROTEIN ALCOHOL DEHYDROGENASE (CYTOCHROME C)"/>
    <property type="match status" value="1"/>
</dbReference>
<keyword evidence="5" id="KW-0472">Membrane</keyword>
<proteinExistence type="inferred from homology"/>
<evidence type="ECO:0000256" key="3">
    <source>
        <dbReference type="ARBA" id="ARBA00023002"/>
    </source>
</evidence>
<gene>
    <name evidence="7" type="ORF">GGR04_001188</name>
</gene>
<comment type="caution">
    <text evidence="7">The sequence shown here is derived from an EMBL/GenBank/DDBJ whole genome shotgun (WGS) entry which is preliminary data.</text>
</comment>
<keyword evidence="8" id="KW-1185">Reference proteome</keyword>
<evidence type="ECO:0000256" key="5">
    <source>
        <dbReference type="SAM" id="Phobius"/>
    </source>
</evidence>
<feature type="transmembrane region" description="Helical" evidence="5">
    <location>
        <begin position="38"/>
        <end position="54"/>
    </location>
</feature>
<organism evidence="7 8">
    <name type="scientific">Aureimonas pseudogalii</name>
    <dbReference type="NCBI Taxonomy" id="1744844"/>
    <lineage>
        <taxon>Bacteria</taxon>
        <taxon>Pseudomonadati</taxon>
        <taxon>Pseudomonadota</taxon>
        <taxon>Alphaproteobacteria</taxon>
        <taxon>Hyphomicrobiales</taxon>
        <taxon>Aurantimonadaceae</taxon>
        <taxon>Aureimonas</taxon>
    </lineage>
</organism>
<evidence type="ECO:0000313" key="7">
    <source>
        <dbReference type="EMBL" id="MBB3997367.1"/>
    </source>
</evidence>
<keyword evidence="5" id="KW-0812">Transmembrane</keyword>
<dbReference type="CDD" id="cd10280">
    <property type="entry name" value="PQQ_mGDH"/>
    <property type="match status" value="1"/>
</dbReference>
<feature type="transmembrane region" description="Helical" evidence="5">
    <location>
        <begin position="61"/>
        <end position="77"/>
    </location>
</feature>
<dbReference type="SMART" id="SM00564">
    <property type="entry name" value="PQQ"/>
    <property type="match status" value="5"/>
</dbReference>
<keyword evidence="3 7" id="KW-0560">Oxidoreductase</keyword>
<evidence type="ECO:0000256" key="4">
    <source>
        <dbReference type="SAM" id="MobiDB-lite"/>
    </source>
</evidence>
<comment type="cofactor">
    <cofactor evidence="1">
        <name>pyrroloquinoline quinone</name>
        <dbReference type="ChEBI" id="CHEBI:58442"/>
    </cofactor>
</comment>
<feature type="domain" description="Pyrrolo-quinoline quinone repeat" evidence="6">
    <location>
        <begin position="179"/>
        <end position="288"/>
    </location>
</feature>
<dbReference type="InterPro" id="IPR017511">
    <property type="entry name" value="PQQ_mDH"/>
</dbReference>
<feature type="transmembrane region" description="Helical" evidence="5">
    <location>
        <begin position="133"/>
        <end position="152"/>
    </location>
</feature>
<name>A0A7W6H3R9_9HYPH</name>
<dbReference type="Proteomes" id="UP000542776">
    <property type="component" value="Unassembled WGS sequence"/>
</dbReference>
<dbReference type="GO" id="GO:0048038">
    <property type="term" value="F:quinone binding"/>
    <property type="evidence" value="ECO:0007669"/>
    <property type="project" value="InterPro"/>
</dbReference>
<protein>
    <submittedName>
        <fullName evidence="7">Quinoprotein glucose dehydrogenase</fullName>
        <ecNumber evidence="7">1.1.5.2</ecNumber>
    </submittedName>
</protein>
<dbReference type="NCBIfam" id="TIGR03074">
    <property type="entry name" value="PQQ_membr_DH"/>
    <property type="match status" value="1"/>
</dbReference>
<feature type="transmembrane region" description="Helical" evidence="5">
    <location>
        <begin position="83"/>
        <end position="105"/>
    </location>
</feature>
<evidence type="ECO:0000259" key="6">
    <source>
        <dbReference type="Pfam" id="PF01011"/>
    </source>
</evidence>
<dbReference type="InterPro" id="IPR002372">
    <property type="entry name" value="PQQ_rpt_dom"/>
</dbReference>
<dbReference type="RefSeq" id="WP_183198783.1">
    <property type="nucleotide sequence ID" value="NZ_JACIEK010000001.1"/>
</dbReference>
<reference evidence="7 8" key="1">
    <citation type="submission" date="2020-08" db="EMBL/GenBank/DDBJ databases">
        <title>Genomic Encyclopedia of Type Strains, Phase IV (KMG-IV): sequencing the most valuable type-strain genomes for metagenomic binning, comparative biology and taxonomic classification.</title>
        <authorList>
            <person name="Goeker M."/>
        </authorList>
    </citation>
    <scope>NUCLEOTIDE SEQUENCE [LARGE SCALE GENOMIC DNA]</scope>
    <source>
        <strain evidence="7 8">DSM 102238</strain>
    </source>
</reference>
<dbReference type="Gene3D" id="2.140.10.10">
    <property type="entry name" value="Quinoprotein alcohol dehydrogenase-like superfamily"/>
    <property type="match status" value="2"/>
</dbReference>
<dbReference type="Pfam" id="PF01011">
    <property type="entry name" value="PQQ"/>
    <property type="match status" value="2"/>
</dbReference>
<accession>A0A7W6H3R9</accession>
<dbReference type="GO" id="GO:0016020">
    <property type="term" value="C:membrane"/>
    <property type="evidence" value="ECO:0007669"/>
    <property type="project" value="InterPro"/>
</dbReference>
<feature type="region of interest" description="Disordered" evidence="4">
    <location>
        <begin position="579"/>
        <end position="607"/>
    </location>
</feature>
<dbReference type="SUPFAM" id="SSF50998">
    <property type="entry name" value="Quinoprotein alcohol dehydrogenase-like"/>
    <property type="match status" value="1"/>
</dbReference>